<protein>
    <recommendedName>
        <fullName evidence="8">Wax synthase domain-containing protein</fullName>
    </recommendedName>
</protein>
<dbReference type="GO" id="GO:0006629">
    <property type="term" value="P:lipid metabolic process"/>
    <property type="evidence" value="ECO:0007669"/>
    <property type="project" value="InterPro"/>
</dbReference>
<feature type="transmembrane region" description="Helical" evidence="7">
    <location>
        <begin position="304"/>
        <end position="322"/>
    </location>
</feature>
<sequence>MESVSPDAIVACSWALAPPALLLAALNFPSLFYRNQLSRGSTLVAIAASSASVITGLKIENPSVAFMTGLLECWIVIWASVLLLRFNPPADFARLRYTKAPRNLSEFEQDGKVWQRFPETISLARLSWTADLLISFRRAGWSFEHGPSGAEKKPEKSPKARKEWPPVGVLPAVVKVLLDYLTIQGVNWTSPRLEHKIDSPQLLQALHVGTWILASIPFINFCHSCWMVLGELGQWLSPSDIYVSLDYNPSPWGPVGAVIEYGLAGLWGVTWHNYFKFGFQSASDLVFPRSTNPKTKAILRLARVFWSFFLSGVIHFCGSYMLPGPTQPLKELAFFLLQGVAVALQVSFFDRMVNQQWRRVLNPILVCAWLYFTGPLISEDQRAGGMWSSTETVDAVQ</sequence>
<evidence type="ECO:0000259" key="8">
    <source>
        <dbReference type="Pfam" id="PF13813"/>
    </source>
</evidence>
<keyword evidence="3" id="KW-0808">Transferase</keyword>
<dbReference type="InterPro" id="IPR044851">
    <property type="entry name" value="Wax_synthase"/>
</dbReference>
<keyword evidence="10" id="KW-1185">Reference proteome</keyword>
<feature type="domain" description="Wax synthase" evidence="8">
    <location>
        <begin position="261"/>
        <end position="337"/>
    </location>
</feature>
<comment type="similarity">
    <text evidence="2">Belongs to the wax synthase family.</text>
</comment>
<evidence type="ECO:0000256" key="1">
    <source>
        <dbReference type="ARBA" id="ARBA00004141"/>
    </source>
</evidence>
<dbReference type="HOGENOM" id="CLU_032731_1_1_1"/>
<feature type="transmembrane region" description="Helical" evidence="7">
    <location>
        <begin position="334"/>
        <end position="353"/>
    </location>
</feature>
<evidence type="ECO:0000256" key="3">
    <source>
        <dbReference type="ARBA" id="ARBA00022679"/>
    </source>
</evidence>
<accession>W2RVF3</accession>
<gene>
    <name evidence="9" type="ORF">HMPREF1541_05915</name>
</gene>
<dbReference type="EMBL" id="KB822721">
    <property type="protein sequence ID" value="ETN39689.1"/>
    <property type="molecule type" value="Genomic_DNA"/>
</dbReference>
<dbReference type="OrthoDB" id="2796277at2759"/>
<evidence type="ECO:0000313" key="9">
    <source>
        <dbReference type="EMBL" id="ETN39689.1"/>
    </source>
</evidence>
<dbReference type="RefSeq" id="XP_008718474.1">
    <property type="nucleotide sequence ID" value="XM_008720252.1"/>
</dbReference>
<dbReference type="Pfam" id="PF13813">
    <property type="entry name" value="MBOAT_2"/>
    <property type="match status" value="1"/>
</dbReference>
<feature type="transmembrane region" description="Helical" evidence="7">
    <location>
        <begin position="40"/>
        <end position="59"/>
    </location>
</feature>
<dbReference type="PANTHER" id="PTHR31595:SF67">
    <property type="entry name" value="WAX SYNTHASE DOMAIN-CONTAINING PROTEIN"/>
    <property type="match status" value="1"/>
</dbReference>
<dbReference type="PANTHER" id="PTHR31595">
    <property type="entry name" value="LONG-CHAIN-ALCOHOL O-FATTY-ACYLTRANSFERASE 3-RELATED"/>
    <property type="match status" value="1"/>
</dbReference>
<keyword evidence="4 7" id="KW-0812">Transmembrane</keyword>
<dbReference type="InterPro" id="IPR032805">
    <property type="entry name" value="Wax_synthase_dom"/>
</dbReference>
<proteinExistence type="inferred from homology"/>
<dbReference type="InParanoid" id="W2RVF3"/>
<evidence type="ECO:0000256" key="2">
    <source>
        <dbReference type="ARBA" id="ARBA00007282"/>
    </source>
</evidence>
<evidence type="ECO:0000313" key="10">
    <source>
        <dbReference type="Proteomes" id="UP000030752"/>
    </source>
</evidence>
<keyword evidence="5 7" id="KW-1133">Transmembrane helix</keyword>
<dbReference type="AlphaFoldDB" id="W2RVF3"/>
<evidence type="ECO:0000256" key="6">
    <source>
        <dbReference type="ARBA" id="ARBA00023136"/>
    </source>
</evidence>
<dbReference type="GeneID" id="19973254"/>
<evidence type="ECO:0000256" key="7">
    <source>
        <dbReference type="SAM" id="Phobius"/>
    </source>
</evidence>
<dbReference type="Proteomes" id="UP000030752">
    <property type="component" value="Unassembled WGS sequence"/>
</dbReference>
<name>W2RVF3_CYPE1</name>
<reference evidence="9 10" key="1">
    <citation type="submission" date="2013-03" db="EMBL/GenBank/DDBJ databases">
        <title>The Genome Sequence of Phialophora europaea CBS 101466.</title>
        <authorList>
            <consortium name="The Broad Institute Genomics Platform"/>
            <person name="Cuomo C."/>
            <person name="de Hoog S."/>
            <person name="Gorbushina A."/>
            <person name="Walker B."/>
            <person name="Young S.K."/>
            <person name="Zeng Q."/>
            <person name="Gargeya S."/>
            <person name="Fitzgerald M."/>
            <person name="Haas B."/>
            <person name="Abouelleil A."/>
            <person name="Allen A.W."/>
            <person name="Alvarado L."/>
            <person name="Arachchi H.M."/>
            <person name="Berlin A.M."/>
            <person name="Chapman S.B."/>
            <person name="Gainer-Dewar J."/>
            <person name="Goldberg J."/>
            <person name="Griggs A."/>
            <person name="Gujja S."/>
            <person name="Hansen M."/>
            <person name="Howarth C."/>
            <person name="Imamovic A."/>
            <person name="Ireland A."/>
            <person name="Larimer J."/>
            <person name="McCowan C."/>
            <person name="Murphy C."/>
            <person name="Pearson M."/>
            <person name="Poon T.W."/>
            <person name="Priest M."/>
            <person name="Roberts A."/>
            <person name="Saif S."/>
            <person name="Shea T."/>
            <person name="Sisk P."/>
            <person name="Sykes S."/>
            <person name="Wortman J."/>
            <person name="Nusbaum C."/>
            <person name="Birren B."/>
        </authorList>
    </citation>
    <scope>NUCLEOTIDE SEQUENCE [LARGE SCALE GENOMIC DNA]</scope>
    <source>
        <strain evidence="9 10">CBS 101466</strain>
    </source>
</reference>
<dbReference type="GO" id="GO:0008374">
    <property type="term" value="F:O-acyltransferase activity"/>
    <property type="evidence" value="ECO:0007669"/>
    <property type="project" value="InterPro"/>
</dbReference>
<keyword evidence="6 7" id="KW-0472">Membrane</keyword>
<organism evidence="9 10">
    <name type="scientific">Cyphellophora europaea (strain CBS 101466)</name>
    <name type="common">Phialophora europaea</name>
    <dbReference type="NCBI Taxonomy" id="1220924"/>
    <lineage>
        <taxon>Eukaryota</taxon>
        <taxon>Fungi</taxon>
        <taxon>Dikarya</taxon>
        <taxon>Ascomycota</taxon>
        <taxon>Pezizomycotina</taxon>
        <taxon>Eurotiomycetes</taxon>
        <taxon>Chaetothyriomycetidae</taxon>
        <taxon>Chaetothyriales</taxon>
        <taxon>Cyphellophoraceae</taxon>
        <taxon>Cyphellophora</taxon>
    </lineage>
</organism>
<feature type="transmembrane region" description="Helical" evidence="7">
    <location>
        <begin position="65"/>
        <end position="86"/>
    </location>
</feature>
<dbReference type="VEuPathDB" id="FungiDB:HMPREF1541_05915"/>
<feature type="transmembrane region" description="Helical" evidence="7">
    <location>
        <begin position="6"/>
        <end position="28"/>
    </location>
</feature>
<comment type="subcellular location">
    <subcellularLocation>
        <location evidence="1">Membrane</location>
        <topology evidence="1">Multi-pass membrane protein</topology>
    </subcellularLocation>
</comment>
<dbReference type="GO" id="GO:0016020">
    <property type="term" value="C:membrane"/>
    <property type="evidence" value="ECO:0007669"/>
    <property type="project" value="UniProtKB-SubCell"/>
</dbReference>
<evidence type="ECO:0000256" key="4">
    <source>
        <dbReference type="ARBA" id="ARBA00022692"/>
    </source>
</evidence>
<evidence type="ECO:0000256" key="5">
    <source>
        <dbReference type="ARBA" id="ARBA00022989"/>
    </source>
</evidence>